<evidence type="ECO:0008006" key="2">
    <source>
        <dbReference type="Google" id="ProtNLM"/>
    </source>
</evidence>
<dbReference type="Gene3D" id="3.10.129.10">
    <property type="entry name" value="Hotdog Thioesterase"/>
    <property type="match status" value="1"/>
</dbReference>
<evidence type="ECO:0000313" key="1">
    <source>
        <dbReference type="EMBL" id="SVA65545.1"/>
    </source>
</evidence>
<name>A0A381XL96_9ZZZZ</name>
<dbReference type="SUPFAM" id="SSF54637">
    <property type="entry name" value="Thioesterase/thiol ester dehydrase-isomerase"/>
    <property type="match status" value="1"/>
</dbReference>
<dbReference type="PANTHER" id="PTHR31793">
    <property type="entry name" value="4-HYDROXYBENZOYL-COA THIOESTERASE FAMILY MEMBER"/>
    <property type="match status" value="1"/>
</dbReference>
<proteinExistence type="predicted"/>
<reference evidence="1" key="1">
    <citation type="submission" date="2018-05" db="EMBL/GenBank/DDBJ databases">
        <authorList>
            <person name="Lanie J.A."/>
            <person name="Ng W.-L."/>
            <person name="Kazmierczak K.M."/>
            <person name="Andrzejewski T.M."/>
            <person name="Davidsen T.M."/>
            <person name="Wayne K.J."/>
            <person name="Tettelin H."/>
            <person name="Glass J.I."/>
            <person name="Rusch D."/>
            <person name="Podicherti R."/>
            <person name="Tsui H.-C.T."/>
            <person name="Winkler M.E."/>
        </authorList>
    </citation>
    <scope>NUCLEOTIDE SEQUENCE</scope>
</reference>
<sequence>MIEKVPHEDYKFWTKSHTRWGDMDGLRHINHAAYLAYMETARMEWLSELGFVKERWDAELGVILASVNVDYYSQIHHPEEIEIGMAVSRVGTKSFDLLTGVFKKGRAELIVQATFIMVAFNYNLNQTIPVPGIVSQYLI</sequence>
<dbReference type="EMBL" id="UINC01015589">
    <property type="protein sequence ID" value="SVA65545.1"/>
    <property type="molecule type" value="Genomic_DNA"/>
</dbReference>
<dbReference type="InterPro" id="IPR050563">
    <property type="entry name" value="4-hydroxybenzoyl-CoA_TE"/>
</dbReference>
<dbReference type="PANTHER" id="PTHR31793:SF39">
    <property type="entry name" value="THIOESTERASE_THIOL ESTER DEHYDRASE-ISOMERASE"/>
    <property type="match status" value="1"/>
</dbReference>
<dbReference type="GO" id="GO:0047617">
    <property type="term" value="F:fatty acyl-CoA hydrolase activity"/>
    <property type="evidence" value="ECO:0007669"/>
    <property type="project" value="TreeGrafter"/>
</dbReference>
<organism evidence="1">
    <name type="scientific">marine metagenome</name>
    <dbReference type="NCBI Taxonomy" id="408172"/>
    <lineage>
        <taxon>unclassified sequences</taxon>
        <taxon>metagenomes</taxon>
        <taxon>ecological metagenomes</taxon>
    </lineage>
</organism>
<accession>A0A381XL96</accession>
<dbReference type="CDD" id="cd00586">
    <property type="entry name" value="4HBT"/>
    <property type="match status" value="1"/>
</dbReference>
<protein>
    <recommendedName>
        <fullName evidence="2">Thioesterase domain-containing protein</fullName>
    </recommendedName>
</protein>
<gene>
    <name evidence="1" type="ORF">METZ01_LOCUS118399</name>
</gene>
<dbReference type="Pfam" id="PF13279">
    <property type="entry name" value="4HBT_2"/>
    <property type="match status" value="1"/>
</dbReference>
<dbReference type="InterPro" id="IPR029069">
    <property type="entry name" value="HotDog_dom_sf"/>
</dbReference>
<dbReference type="AlphaFoldDB" id="A0A381XL96"/>